<feature type="coiled-coil region" evidence="2">
    <location>
        <begin position="177"/>
        <end position="215"/>
    </location>
</feature>
<evidence type="ECO:0000256" key="2">
    <source>
        <dbReference type="SAM" id="Coils"/>
    </source>
</evidence>
<dbReference type="AlphaFoldDB" id="A0A815USU6"/>
<dbReference type="Gene3D" id="2.60.40.2840">
    <property type="match status" value="1"/>
</dbReference>
<proteinExistence type="predicted"/>
<evidence type="ECO:0000259" key="3">
    <source>
        <dbReference type="Pfam" id="PF17751"/>
    </source>
</evidence>
<accession>A0A815USU6</accession>
<protein>
    <recommendedName>
        <fullName evidence="3">SKICH domain-containing protein</fullName>
    </recommendedName>
</protein>
<dbReference type="PANTHER" id="PTHR31915">
    <property type="entry name" value="SKICH DOMAIN-CONTAINING PROTEIN"/>
    <property type="match status" value="1"/>
</dbReference>
<dbReference type="Gene3D" id="6.20.250.40">
    <property type="match status" value="1"/>
</dbReference>
<sequence>MSEINDQSSDTSSELNWPVDHPMDRIVAPDRVVFENVADQYVKGEDVTAFFTVLPDVKINTNEDQIGLLRVGSTNIKECVAFAPVQFNPSTASGSTFHGTATFPSSSLPVTDDEFYQFCYITSKTKNIASSIPFQLNCAPDDVDLLSNAPVSRSKPDGLIALADQDNDDVVIIHTKRMLTEEKLRKENRNLLEMNRRLESQRDEYQAKLELLNTKTKEDTEKFQHNLQALATSHRTAIAELSSRQQAESNIRAQFVTCQKLCEQYQSDSLRHAERNRTLEDVYAQVSNDVTQLRSQLAVTSQLAKDQATQIISFERQLMQSNELAKASNQRQLSLEQQLRDLRLTSEKHQLSTEGQLNEYQTLIKQNTNQIETLEKDNNSLREEVKSLRADNGRLTEQFEADKATIKDLAEQLDRQHAENEALKSRREVVQNELDEIQSKQQAMITLTNSFDEIKKRCVRHQKSEIEVKRQLVVHKSFISELQNEKQELIERLAHGAEEYKTLFRKFAMLEQKLGGTSSLDEIVRLPTPVTTTATTEEQQQTVAAAVSDEQEKFVPTLCNTAVNQTEENNQSSSASVSDVDGEIRACPMCYWQFPVNMDVNVKHEHIESHFQG</sequence>
<keyword evidence="5" id="KW-1185">Reference proteome</keyword>
<dbReference type="Pfam" id="PF17751">
    <property type="entry name" value="SKICH"/>
    <property type="match status" value="1"/>
</dbReference>
<organism evidence="4 5">
    <name type="scientific">Adineta ricciae</name>
    <name type="common">Rotifer</name>
    <dbReference type="NCBI Taxonomy" id="249248"/>
    <lineage>
        <taxon>Eukaryota</taxon>
        <taxon>Metazoa</taxon>
        <taxon>Spiralia</taxon>
        <taxon>Gnathifera</taxon>
        <taxon>Rotifera</taxon>
        <taxon>Eurotatoria</taxon>
        <taxon>Bdelloidea</taxon>
        <taxon>Adinetida</taxon>
        <taxon>Adinetidae</taxon>
        <taxon>Adineta</taxon>
    </lineage>
</organism>
<dbReference type="EMBL" id="CAJNOR010004689">
    <property type="protein sequence ID" value="CAF1521288.1"/>
    <property type="molecule type" value="Genomic_DNA"/>
</dbReference>
<dbReference type="Proteomes" id="UP000663828">
    <property type="component" value="Unassembled WGS sequence"/>
</dbReference>
<evidence type="ECO:0000313" key="5">
    <source>
        <dbReference type="Proteomes" id="UP000663828"/>
    </source>
</evidence>
<feature type="domain" description="SKICH" evidence="3">
    <location>
        <begin position="32"/>
        <end position="135"/>
    </location>
</feature>
<dbReference type="InterPro" id="IPR041611">
    <property type="entry name" value="SKICH"/>
</dbReference>
<reference evidence="4" key="1">
    <citation type="submission" date="2021-02" db="EMBL/GenBank/DDBJ databases">
        <authorList>
            <person name="Nowell W R."/>
        </authorList>
    </citation>
    <scope>NUCLEOTIDE SEQUENCE</scope>
</reference>
<dbReference type="InterPro" id="IPR051002">
    <property type="entry name" value="UBA_autophagy_assoc_protein"/>
</dbReference>
<gene>
    <name evidence="4" type="ORF">XAT740_LOCUS40816</name>
</gene>
<name>A0A815USU6_ADIRI</name>
<keyword evidence="1 2" id="KW-0175">Coiled coil</keyword>
<comment type="caution">
    <text evidence="4">The sequence shown here is derived from an EMBL/GenBank/DDBJ whole genome shotgun (WGS) entry which is preliminary data.</text>
</comment>
<feature type="coiled-coil region" evidence="2">
    <location>
        <begin position="357"/>
        <end position="440"/>
    </location>
</feature>
<evidence type="ECO:0000256" key="1">
    <source>
        <dbReference type="ARBA" id="ARBA00023054"/>
    </source>
</evidence>
<dbReference type="PANTHER" id="PTHR31915:SF6">
    <property type="entry name" value="SKICH DOMAIN-CONTAINING PROTEIN"/>
    <property type="match status" value="1"/>
</dbReference>
<evidence type="ECO:0000313" key="4">
    <source>
        <dbReference type="EMBL" id="CAF1521288.1"/>
    </source>
</evidence>